<reference evidence="1 2" key="1">
    <citation type="submission" date="2018-07" db="EMBL/GenBank/DDBJ databases">
        <title>Genome sequencing of rice bacterial endophytes.</title>
        <authorList>
            <person name="Venturi V."/>
        </authorList>
    </citation>
    <scope>NUCLEOTIDE SEQUENCE [LARGE SCALE GENOMIC DNA]</scope>
    <source>
        <strain evidence="1 2">E2333</strain>
    </source>
</reference>
<accession>A0A370S1D1</accession>
<evidence type="ECO:0000313" key="2">
    <source>
        <dbReference type="Proteomes" id="UP000255365"/>
    </source>
</evidence>
<name>A0A370S1D1_PSEJE</name>
<dbReference type="RefSeq" id="WP_115148381.1">
    <property type="nucleotide sequence ID" value="NZ_QRAV01000025.1"/>
</dbReference>
<dbReference type="Proteomes" id="UP000255365">
    <property type="component" value="Unassembled WGS sequence"/>
</dbReference>
<proteinExistence type="predicted"/>
<dbReference type="EMBL" id="QRAV01000025">
    <property type="protein sequence ID" value="RDL13471.1"/>
    <property type="molecule type" value="Genomic_DNA"/>
</dbReference>
<organism evidence="1 2">
    <name type="scientific">Pseudomonas jessenii</name>
    <dbReference type="NCBI Taxonomy" id="77298"/>
    <lineage>
        <taxon>Bacteria</taxon>
        <taxon>Pseudomonadati</taxon>
        <taxon>Pseudomonadota</taxon>
        <taxon>Gammaproteobacteria</taxon>
        <taxon>Pseudomonadales</taxon>
        <taxon>Pseudomonadaceae</taxon>
        <taxon>Pseudomonas</taxon>
    </lineage>
</organism>
<comment type="caution">
    <text evidence="1">The sequence shown here is derived from an EMBL/GenBank/DDBJ whole genome shotgun (WGS) entry which is preliminary data.</text>
</comment>
<sequence>MPRKNHLIVDSGCTQDNERWSLSACGLNEDSEVAWDGTHQREFVSCKRCLAKMAKPRPAPEPFHKERPILFNGAMVRAILSGQKTVTRRPIKGNQIPSRSKSDSPEHQWIAVVQDHPRWGFAAFGATEEECAAELAMYGGCPYGRQGDRLWVRETWYCDHSEVMCGPYLKPDDLNVSEARDDGTLVYAADGLTPYEADQPVWKPSIHMPRWACRILLEITDVRVERLQDITYEQAVAEGVHRGPLREWCASDEGGACHKYPIPAFRDLWQSTGGDWDANPWVWVVEFKRVQP</sequence>
<evidence type="ECO:0008006" key="3">
    <source>
        <dbReference type="Google" id="ProtNLM"/>
    </source>
</evidence>
<dbReference type="AlphaFoldDB" id="A0A370S1D1"/>
<evidence type="ECO:0000313" key="1">
    <source>
        <dbReference type="EMBL" id="RDL13471.1"/>
    </source>
</evidence>
<protein>
    <recommendedName>
        <fullName evidence="3">Morphogenetic protein</fullName>
    </recommendedName>
</protein>
<gene>
    <name evidence="1" type="ORF">DEU51_12568</name>
</gene>